<reference evidence="1 2" key="1">
    <citation type="journal article" date="2014" name="BMC Genomics">
        <title>Unusual genome complexity in Lactobacillus salivarius JCM1046.</title>
        <authorList>
            <person name="Raftis E.J."/>
            <person name="Forde B.M."/>
            <person name="Claesson M.J."/>
            <person name="O'Toole P.W."/>
        </authorList>
    </citation>
    <scope>NUCLEOTIDE SEQUENCE [LARGE SCALE GENOMIC DNA]</scope>
    <source>
        <strain evidence="1 2">JCM1046</strain>
    </source>
</reference>
<evidence type="ECO:0000313" key="2">
    <source>
        <dbReference type="Proteomes" id="UP000029488"/>
    </source>
</evidence>
<sequence>MKHSYKLSDAIHILTYVDIYKNNDLSSARIAASIEANASVVRNLMSKLKKAGLLNNQPGVARASLAKPASEISVLDVYRAITSTASLLHVDPKTNPNCVVGANIQNTLEEVYQRVQNAAELEMSQISIQDVIDGVLESERLKQKAGGDGEKLD</sequence>
<protein>
    <submittedName>
        <fullName evidence="1">Transcription regulator</fullName>
    </submittedName>
</protein>
<dbReference type="Gene3D" id="1.10.10.10">
    <property type="entry name" value="Winged helix-like DNA-binding domain superfamily/Winged helix DNA-binding domain"/>
    <property type="match status" value="1"/>
</dbReference>
<proteinExistence type="predicted"/>
<accession>A0A089QD31</accession>
<dbReference type="PROSITE" id="PS51197">
    <property type="entry name" value="HTH_RRF2_2"/>
    <property type="match status" value="1"/>
</dbReference>
<dbReference type="Proteomes" id="UP000029488">
    <property type="component" value="Chromosome"/>
</dbReference>
<dbReference type="InterPro" id="IPR036390">
    <property type="entry name" value="WH_DNA-bd_sf"/>
</dbReference>
<dbReference type="EMBL" id="CP007646">
    <property type="protein sequence ID" value="AIR10670.1"/>
    <property type="molecule type" value="Genomic_DNA"/>
</dbReference>
<organism evidence="1 2">
    <name type="scientific">Ligilactobacillus salivarius</name>
    <dbReference type="NCBI Taxonomy" id="1624"/>
    <lineage>
        <taxon>Bacteria</taxon>
        <taxon>Bacillati</taxon>
        <taxon>Bacillota</taxon>
        <taxon>Bacilli</taxon>
        <taxon>Lactobacillales</taxon>
        <taxon>Lactobacillaceae</taxon>
        <taxon>Ligilactobacillus</taxon>
    </lineage>
</organism>
<dbReference type="PANTHER" id="PTHR33221">
    <property type="entry name" value="WINGED HELIX-TURN-HELIX TRANSCRIPTIONAL REGULATOR, RRF2 FAMILY"/>
    <property type="match status" value="1"/>
</dbReference>
<dbReference type="AlphaFoldDB" id="A0A089QD31"/>
<dbReference type="RefSeq" id="WP_044004929.1">
    <property type="nucleotide sequence ID" value="NZ_CP007646.1"/>
</dbReference>
<dbReference type="GO" id="GO:0005829">
    <property type="term" value="C:cytosol"/>
    <property type="evidence" value="ECO:0007669"/>
    <property type="project" value="TreeGrafter"/>
</dbReference>
<name>A0A089QD31_9LACO</name>
<dbReference type="PANTHER" id="PTHR33221:SF15">
    <property type="entry name" value="HTH-TYPE TRANSCRIPTIONAL REGULATOR YWGB-RELATED"/>
    <property type="match status" value="1"/>
</dbReference>
<dbReference type="InterPro" id="IPR000944">
    <property type="entry name" value="Tscrpt_reg_Rrf2"/>
</dbReference>
<gene>
    <name evidence="1" type="ORF">LSJ_0994c</name>
</gene>
<evidence type="ECO:0000313" key="1">
    <source>
        <dbReference type="EMBL" id="AIR10670.1"/>
    </source>
</evidence>
<dbReference type="InterPro" id="IPR036388">
    <property type="entry name" value="WH-like_DNA-bd_sf"/>
</dbReference>
<dbReference type="KEGG" id="lsj:LSJ_0994c"/>
<dbReference type="SUPFAM" id="SSF46785">
    <property type="entry name" value="Winged helix' DNA-binding domain"/>
    <property type="match status" value="1"/>
</dbReference>
<dbReference type="Pfam" id="PF02082">
    <property type="entry name" value="Rrf2"/>
    <property type="match status" value="1"/>
</dbReference>
<dbReference type="GO" id="GO:0003700">
    <property type="term" value="F:DNA-binding transcription factor activity"/>
    <property type="evidence" value="ECO:0007669"/>
    <property type="project" value="TreeGrafter"/>
</dbReference>